<keyword evidence="9 13" id="KW-0326">Glycosidase</keyword>
<dbReference type="Pfam" id="PF11975">
    <property type="entry name" value="Glyco_hydro_4C"/>
    <property type="match status" value="1"/>
</dbReference>
<evidence type="ECO:0000256" key="8">
    <source>
        <dbReference type="ARBA" id="ARBA00023277"/>
    </source>
</evidence>
<dbReference type="SUPFAM" id="SSF56327">
    <property type="entry name" value="LDH C-terminal domain-like"/>
    <property type="match status" value="1"/>
</dbReference>
<dbReference type="PRINTS" id="PR00732">
    <property type="entry name" value="GLHYDRLASE4"/>
</dbReference>
<keyword evidence="16" id="KW-1185">Reference proteome</keyword>
<dbReference type="InterPro" id="IPR022616">
    <property type="entry name" value="Glyco_hydro_4_C"/>
</dbReference>
<dbReference type="InterPro" id="IPR036291">
    <property type="entry name" value="NAD(P)-bd_dom_sf"/>
</dbReference>
<dbReference type="SUPFAM" id="SSF51735">
    <property type="entry name" value="NAD(P)-binding Rossmann-fold domains"/>
    <property type="match status" value="1"/>
</dbReference>
<dbReference type="InterPro" id="IPR001088">
    <property type="entry name" value="Glyco_hydro_4"/>
</dbReference>
<dbReference type="GO" id="GO:0004557">
    <property type="term" value="F:alpha-galactosidase activity"/>
    <property type="evidence" value="ECO:0007669"/>
    <property type="project" value="UniProtKB-EC"/>
</dbReference>
<dbReference type="AlphaFoldDB" id="A0A7C8HF45"/>
<evidence type="ECO:0000256" key="3">
    <source>
        <dbReference type="ARBA" id="ARBA00011881"/>
    </source>
</evidence>
<feature type="domain" description="Glycosyl hydrolase family 4 C-terminal" evidence="14">
    <location>
        <begin position="200"/>
        <end position="412"/>
    </location>
</feature>
<proteinExistence type="inferred from homology"/>
<dbReference type="CDD" id="cd05297">
    <property type="entry name" value="GH4_alpha_glucosidase_galactosidase"/>
    <property type="match status" value="1"/>
</dbReference>
<keyword evidence="4 11" id="KW-0479">Metal-binding</keyword>
<evidence type="ECO:0000256" key="9">
    <source>
        <dbReference type="ARBA" id="ARBA00023295"/>
    </source>
</evidence>
<evidence type="ECO:0000256" key="1">
    <source>
        <dbReference type="ARBA" id="ARBA00001936"/>
    </source>
</evidence>
<comment type="similarity">
    <text evidence="2 13">Belongs to the glycosyl hydrolase 4 family.</text>
</comment>
<comment type="cofactor">
    <cofactor evidence="13">
        <name>NAD(+)</name>
        <dbReference type="ChEBI" id="CHEBI:57540"/>
    </cofactor>
    <text evidence="13">Binds 1 NAD(+) per subunit.</text>
</comment>
<comment type="cofactor">
    <cofactor evidence="1">
        <name>Mn(2+)</name>
        <dbReference type="ChEBI" id="CHEBI:29035"/>
    </cofactor>
</comment>
<evidence type="ECO:0000256" key="12">
    <source>
        <dbReference type="PIRSR" id="PIRSR601088-4"/>
    </source>
</evidence>
<dbReference type="RefSeq" id="WP_158739707.1">
    <property type="nucleotide sequence ID" value="NZ_WSLF01000003.1"/>
</dbReference>
<feature type="binding site" evidence="11">
    <location>
        <position position="173"/>
    </location>
    <ligand>
        <name>Mn(2+)</name>
        <dbReference type="ChEBI" id="CHEBI:29035"/>
    </ligand>
</feature>
<evidence type="ECO:0000313" key="16">
    <source>
        <dbReference type="Proteomes" id="UP000483018"/>
    </source>
</evidence>
<feature type="binding site" evidence="10">
    <location>
        <position position="152"/>
    </location>
    <ligand>
        <name>substrate</name>
    </ligand>
</feature>
<dbReference type="InterPro" id="IPR019802">
    <property type="entry name" value="GlycHydrolase_4_CS"/>
</dbReference>
<dbReference type="InterPro" id="IPR015955">
    <property type="entry name" value="Lactate_DH/Glyco_Ohase_4_C"/>
</dbReference>
<dbReference type="GO" id="GO:0005975">
    <property type="term" value="P:carbohydrate metabolic process"/>
    <property type="evidence" value="ECO:0007669"/>
    <property type="project" value="InterPro"/>
</dbReference>
<evidence type="ECO:0000256" key="6">
    <source>
        <dbReference type="ARBA" id="ARBA00023027"/>
    </source>
</evidence>
<keyword evidence="8" id="KW-0119">Carbohydrate metabolism</keyword>
<feature type="site" description="Increases basicity of active site Tyr" evidence="12">
    <location>
        <position position="114"/>
    </location>
</feature>
<sequence>MVKITFMGAGSTVFAKNVLGDCMCTPSLCDAEIALYDIDENRLKDSEIILSAINKNVNQGRAKIKTYLGVENRKEALRGATFVVNAIQVGGYDPCTIIDFEIPKKYGLRQTIGDTLGIGGIMRALRTIPVMEEFAHDIEEVCPDALFLNYTNPMAMLTGYMQRYTNVKTIGLCHSVQICSETLLKSLGMEDKLEGRKELIAGINHMGWLLEIKDKYGNDLYPEIKKRAAAKNATEKHSDMVRFEYIKHLGYYCTESSEHNAEYNPFYIKSKYPELIDAYNIPLDEYPRRCIEQIENWEKDKAAILNNGQITHTRSVEYASYIMESILTNKPYKIGGNVLNTGLIDNLPSDACVEVPCLVDGRGITPCHVGRLPVQLAAMNMTNINVQLLTIEAAVTKDRQYIYQAAMLDPHTSSELSIDNIVKMCDELIEAHGDYMKHFHLK</sequence>
<dbReference type="PROSITE" id="PS01324">
    <property type="entry name" value="GLYCOSYL_HYDROL_F4"/>
    <property type="match status" value="1"/>
</dbReference>
<keyword evidence="6 13" id="KW-0520">NAD</keyword>
<dbReference type="Gene3D" id="3.90.1820.10">
    <property type="entry name" value="AglA-like glucosidase"/>
    <property type="match status" value="1"/>
</dbReference>
<gene>
    <name evidence="15" type="primary">melA</name>
    <name evidence="15" type="ORF">GND95_04750</name>
</gene>
<accession>A0A7C8HF45</accession>
<dbReference type="PANTHER" id="PTHR32092:SF6">
    <property type="entry name" value="ALPHA-GALACTOSIDASE"/>
    <property type="match status" value="1"/>
</dbReference>
<evidence type="ECO:0000256" key="13">
    <source>
        <dbReference type="RuleBase" id="RU361152"/>
    </source>
</evidence>
<feature type="binding site" evidence="11">
    <location>
        <position position="205"/>
    </location>
    <ligand>
        <name>Mn(2+)</name>
        <dbReference type="ChEBI" id="CHEBI:29035"/>
    </ligand>
</feature>
<dbReference type="OrthoDB" id="9808275at2"/>
<keyword evidence="7 11" id="KW-0464">Manganese</keyword>
<organism evidence="15 16">
    <name type="scientific">Defluviitalea raffinosedens</name>
    <dbReference type="NCBI Taxonomy" id="1450156"/>
    <lineage>
        <taxon>Bacteria</taxon>
        <taxon>Bacillati</taxon>
        <taxon>Bacillota</taxon>
        <taxon>Clostridia</taxon>
        <taxon>Lachnospirales</taxon>
        <taxon>Defluviitaleaceae</taxon>
        <taxon>Defluviitalea</taxon>
    </lineage>
</organism>
<evidence type="ECO:0000313" key="15">
    <source>
        <dbReference type="EMBL" id="KAE9635459.1"/>
    </source>
</evidence>
<dbReference type="Proteomes" id="UP000483018">
    <property type="component" value="Unassembled WGS sequence"/>
</dbReference>
<evidence type="ECO:0000256" key="5">
    <source>
        <dbReference type="ARBA" id="ARBA00022801"/>
    </source>
</evidence>
<dbReference type="PANTHER" id="PTHR32092">
    <property type="entry name" value="6-PHOSPHO-BETA-GLUCOSIDASE-RELATED"/>
    <property type="match status" value="1"/>
</dbReference>
<evidence type="ECO:0000256" key="11">
    <source>
        <dbReference type="PIRSR" id="PIRSR601088-3"/>
    </source>
</evidence>
<dbReference type="NCBIfam" id="NF011657">
    <property type="entry name" value="PRK15076.1"/>
    <property type="match status" value="1"/>
</dbReference>
<keyword evidence="11" id="KW-0533">Nickel</keyword>
<dbReference type="GO" id="GO:0016616">
    <property type="term" value="F:oxidoreductase activity, acting on the CH-OH group of donors, NAD or NADP as acceptor"/>
    <property type="evidence" value="ECO:0007669"/>
    <property type="project" value="InterPro"/>
</dbReference>
<dbReference type="InterPro" id="IPR053715">
    <property type="entry name" value="GH4_Enzyme_sf"/>
</dbReference>
<keyword evidence="5 13" id="KW-0378">Hydrolase</keyword>
<name>A0A7C8HF45_9FIRM</name>
<keyword evidence="11" id="KW-0170">Cobalt</keyword>
<dbReference type="EC" id="3.2.1.22" evidence="15"/>
<evidence type="ECO:0000259" key="14">
    <source>
        <dbReference type="Pfam" id="PF11975"/>
    </source>
</evidence>
<keyword evidence="11" id="KW-0408">Iron</keyword>
<comment type="caution">
    <text evidence="15">The sequence shown here is derived from an EMBL/GenBank/DDBJ whole genome shotgun (WGS) entry which is preliminary data.</text>
</comment>
<dbReference type="EMBL" id="WSLF01000003">
    <property type="protein sequence ID" value="KAE9635459.1"/>
    <property type="molecule type" value="Genomic_DNA"/>
</dbReference>
<comment type="subunit">
    <text evidence="3">Homotetramer.</text>
</comment>
<evidence type="ECO:0000256" key="7">
    <source>
        <dbReference type="ARBA" id="ARBA00023211"/>
    </source>
</evidence>
<dbReference type="GO" id="GO:0046872">
    <property type="term" value="F:metal ion binding"/>
    <property type="evidence" value="ECO:0007669"/>
    <property type="project" value="UniProtKB-KW"/>
</dbReference>
<evidence type="ECO:0000256" key="10">
    <source>
        <dbReference type="PIRSR" id="PIRSR601088-2"/>
    </source>
</evidence>
<evidence type="ECO:0000256" key="2">
    <source>
        <dbReference type="ARBA" id="ARBA00010141"/>
    </source>
</evidence>
<dbReference type="Pfam" id="PF02056">
    <property type="entry name" value="Glyco_hydro_4"/>
    <property type="match status" value="1"/>
</dbReference>
<evidence type="ECO:0000256" key="4">
    <source>
        <dbReference type="ARBA" id="ARBA00022723"/>
    </source>
</evidence>
<protein>
    <submittedName>
        <fullName evidence="15">Alpha-galactosidase</fullName>
        <ecNumber evidence="15">3.2.1.22</ecNumber>
    </submittedName>
</protein>
<reference evidence="15 16" key="1">
    <citation type="submission" date="2019-12" db="EMBL/GenBank/DDBJ databases">
        <title>Defluviitalea raffinosedens, isolated from a biogas fermenter, genome sequencing and characterization.</title>
        <authorList>
            <person name="Rettenmaier R."/>
            <person name="Schneider M."/>
            <person name="Neuhaus K."/>
            <person name="Liebl W."/>
            <person name="Zverlov V."/>
        </authorList>
    </citation>
    <scope>NUCLEOTIDE SEQUENCE [LARGE SCALE GENOMIC DNA]</scope>
    <source>
        <strain evidence="15 16">249c-K6</strain>
    </source>
</reference>